<name>A0ACC1QHT9_9HYPO</name>
<reference evidence="1" key="1">
    <citation type="submission" date="2022-07" db="EMBL/GenBank/DDBJ databases">
        <title>Genome Sequence of Lecanicillium saksenae.</title>
        <authorList>
            <person name="Buettner E."/>
        </authorList>
    </citation>
    <scope>NUCLEOTIDE SEQUENCE</scope>
    <source>
        <strain evidence="1">VT-O1</strain>
    </source>
</reference>
<comment type="caution">
    <text evidence="1">The sequence shown here is derived from an EMBL/GenBank/DDBJ whole genome shotgun (WGS) entry which is preliminary data.</text>
</comment>
<keyword evidence="2" id="KW-1185">Reference proteome</keyword>
<accession>A0ACC1QHT9</accession>
<evidence type="ECO:0000313" key="2">
    <source>
        <dbReference type="Proteomes" id="UP001148737"/>
    </source>
</evidence>
<dbReference type="EMBL" id="JANAKD010001930">
    <property type="protein sequence ID" value="KAJ3475605.1"/>
    <property type="molecule type" value="Genomic_DNA"/>
</dbReference>
<proteinExistence type="predicted"/>
<sequence length="183" mass="20252">MGELYMELNSRDTWERARMMRSSAQAQAAGEDCLTAPVTPCPSFASSEWSVSSSSVLVSPVSVSDPSFPDVQVRRRVDEHMMSRSLGSEYLETVPEEGEDGIKQQPPAEEGHMKEEDAPLWHPLNQEPEIGTLEYDYVQFEGSDDDDGNEDAHGSGSEAAEAAPKPRINRFSLPVMQFSWPDA</sequence>
<dbReference type="Proteomes" id="UP001148737">
    <property type="component" value="Unassembled WGS sequence"/>
</dbReference>
<evidence type="ECO:0000313" key="1">
    <source>
        <dbReference type="EMBL" id="KAJ3475605.1"/>
    </source>
</evidence>
<organism evidence="1 2">
    <name type="scientific">Lecanicillium saksenae</name>
    <dbReference type="NCBI Taxonomy" id="468837"/>
    <lineage>
        <taxon>Eukaryota</taxon>
        <taxon>Fungi</taxon>
        <taxon>Dikarya</taxon>
        <taxon>Ascomycota</taxon>
        <taxon>Pezizomycotina</taxon>
        <taxon>Sordariomycetes</taxon>
        <taxon>Hypocreomycetidae</taxon>
        <taxon>Hypocreales</taxon>
        <taxon>Cordycipitaceae</taxon>
        <taxon>Lecanicillium</taxon>
    </lineage>
</organism>
<protein>
    <submittedName>
        <fullName evidence="1">Uncharacterized protein</fullName>
    </submittedName>
</protein>
<gene>
    <name evidence="1" type="ORF">NLG97_g9399</name>
</gene>